<dbReference type="OrthoDB" id="98874at2"/>
<dbReference type="Pfam" id="PF12969">
    <property type="entry name" value="DUF3857"/>
    <property type="match status" value="1"/>
</dbReference>
<reference evidence="3 4" key="1">
    <citation type="submission" date="2016-05" db="EMBL/GenBank/DDBJ databases">
        <title>Complete genome sequence of Novosphingobium guangzhouense SA925(T).</title>
        <authorList>
            <person name="Sha S."/>
        </authorList>
    </citation>
    <scope>NUCLEOTIDE SEQUENCE [LARGE SCALE GENOMIC DNA]</scope>
    <source>
        <strain evidence="3 4">SA925</strain>
    </source>
</reference>
<dbReference type="InterPro" id="IPR024618">
    <property type="entry name" value="DUF3857"/>
</dbReference>
<comment type="caution">
    <text evidence="3">The sequence shown here is derived from an EMBL/GenBank/DDBJ whole genome shotgun (WGS) entry which is preliminary data.</text>
</comment>
<accession>A0A2K2G7A8</accession>
<dbReference type="InterPro" id="IPR002931">
    <property type="entry name" value="Transglutaminase-like"/>
</dbReference>
<gene>
    <name evidence="3" type="ORF">A8V01_01095</name>
</gene>
<name>A0A2K2G7A8_9SPHN</name>
<evidence type="ECO:0000313" key="4">
    <source>
        <dbReference type="Proteomes" id="UP000236327"/>
    </source>
</evidence>
<dbReference type="Gene3D" id="3.10.620.30">
    <property type="match status" value="1"/>
</dbReference>
<sequence>MPVPADATGAVFIRRQDTQVHFDDRGQLLYNGYRIKILHPNALQLGNLTIVWNPAAGAPMVHSIKIHRDGEVIDVLESSSFEILRREDQLEAARLDGNLTAVLRVPDLRVGDELEFAATIRSSDPTLGKSDAGMLALQAEPAPGRYHLRLSWKDGDKPTVKMSPDMVPFARQDASAIDYRFDNPSALTPPKDAPPRYQWQRVVEYSSFGDWQSISRRFAPLFAGASRLPADSPLKREAARISAASAQPLERAGAALKLVQQNIRYIYVGLNGGNLTPASADETWQRRYGDCKAKTVLLLALLKELGINAEAVLVNNGGNDDGMDERLPSPRMFDHVLVRARIGGKVYWLDGTLPSVVSPGSAPVIPYEWVLPLAEKGASLEHLNWSPARRPDEVTLFEIDARAGFDKPARITNTTIKRGVEGLQQEVQFSVATPAQLLTAFRQQAIGDTWQTIEDVQWHYDQKAQASVLTVIGTGTVDWDDDGDGVRSMALPGGGFNPPEKRIRAAEQNQDLPFYSKPIFDCRVTTVRLPATTKPTQWSHKPAIDTRIFGRSYYRAFDIRDGAMRMVRGLRTEEREIAAVTALRDNTRIPRFDNSMAWITYTPGSTNTIDPKSKPVPATYEIDWTADNVPCLPADLLTNEQAD</sequence>
<dbReference type="Gene3D" id="2.60.40.3140">
    <property type="match status" value="1"/>
</dbReference>
<dbReference type="Pfam" id="PF01841">
    <property type="entry name" value="Transglut_core"/>
    <property type="match status" value="1"/>
</dbReference>
<keyword evidence="4" id="KW-1185">Reference proteome</keyword>
<evidence type="ECO:0000259" key="1">
    <source>
        <dbReference type="Pfam" id="PF01841"/>
    </source>
</evidence>
<dbReference type="SUPFAM" id="SSF54001">
    <property type="entry name" value="Cysteine proteinases"/>
    <property type="match status" value="1"/>
</dbReference>
<dbReference type="AlphaFoldDB" id="A0A2K2G7A8"/>
<dbReference type="Proteomes" id="UP000236327">
    <property type="component" value="Unassembled WGS sequence"/>
</dbReference>
<proteinExistence type="predicted"/>
<protein>
    <submittedName>
        <fullName evidence="3">Transglutaminase</fullName>
    </submittedName>
</protein>
<dbReference type="EMBL" id="LYMM01000001">
    <property type="protein sequence ID" value="PNU06914.1"/>
    <property type="molecule type" value="Genomic_DNA"/>
</dbReference>
<feature type="domain" description="DUF3857" evidence="2">
    <location>
        <begin position="30"/>
        <end position="168"/>
    </location>
</feature>
<feature type="domain" description="Transglutaminase-like" evidence="1">
    <location>
        <begin position="238"/>
        <end position="321"/>
    </location>
</feature>
<evidence type="ECO:0000259" key="2">
    <source>
        <dbReference type="Pfam" id="PF12969"/>
    </source>
</evidence>
<evidence type="ECO:0000313" key="3">
    <source>
        <dbReference type="EMBL" id="PNU06914.1"/>
    </source>
</evidence>
<dbReference type="InterPro" id="IPR038765">
    <property type="entry name" value="Papain-like_cys_pep_sf"/>
</dbReference>
<organism evidence="3 4">
    <name type="scientific">Novosphingobium guangzhouense</name>
    <dbReference type="NCBI Taxonomy" id="1850347"/>
    <lineage>
        <taxon>Bacteria</taxon>
        <taxon>Pseudomonadati</taxon>
        <taxon>Pseudomonadota</taxon>
        <taxon>Alphaproteobacteria</taxon>
        <taxon>Sphingomonadales</taxon>
        <taxon>Sphingomonadaceae</taxon>
        <taxon>Novosphingobium</taxon>
    </lineage>
</organism>